<reference evidence="1 2" key="1">
    <citation type="submission" date="2023-09" db="EMBL/GenBank/DDBJ databases">
        <authorList>
            <person name="Golyshina O.V."/>
            <person name="Lunev E.A."/>
            <person name="Bargiela R."/>
            <person name="Gaines M.C."/>
            <person name="Daum B."/>
            <person name="Bale N.J."/>
            <person name="Koenen M."/>
            <person name="Sinninghe Damst J.S."/>
            <person name="Yakimov M."/>
            <person name="Golyshin P.N."/>
        </authorList>
    </citation>
    <scope>NUCLEOTIDE SEQUENCE [LARGE SCALE GENOMIC DNA]</scope>
    <source>
        <strain evidence="1 2">M1</strain>
    </source>
</reference>
<dbReference type="GeneID" id="95966814"/>
<keyword evidence="2" id="KW-1185">Reference proteome</keyword>
<proteinExistence type="predicted"/>
<dbReference type="Proteomes" id="UP001451606">
    <property type="component" value="Chromosome"/>
</dbReference>
<evidence type="ECO:0000313" key="1">
    <source>
        <dbReference type="EMBL" id="WYX99558.1"/>
    </source>
</evidence>
<dbReference type="RefSeq" id="WP_393971531.1">
    <property type="nucleotide sequence ID" value="NZ_CP133772.1"/>
</dbReference>
<dbReference type="KEGG" id="omr:OXIME_000090"/>
<accession>A0AAX4NDH1</accession>
<sequence>MAAFNLEENIFVPVPLLDLKKSLKKRHSRWTGTAEELYNKYILKSGTDYERMADLIFSKIKISKNIYDFTMDDSRELQESINEIDHRFREISDFISTIKASEVKTIMVACYDRTVKTLWINRFNVLRDMLDKDIWTEADALFYSYFNMFINVMSRMVIAISHETVEKSRNLISMTGLVSVAYGGIILAYMEGVLEYDDILEKMSHLATFSGTFNIGWSRRIRKALEATKSVSIYPDRK</sequence>
<protein>
    <submittedName>
        <fullName evidence="1">Uncharacterized protein</fullName>
    </submittedName>
</protein>
<dbReference type="EMBL" id="CP133772">
    <property type="protein sequence ID" value="WYX99558.1"/>
    <property type="molecule type" value="Genomic_DNA"/>
</dbReference>
<organism evidence="1 2">
    <name type="scientific">Oxyplasma meridianum</name>
    <dbReference type="NCBI Taxonomy" id="3073602"/>
    <lineage>
        <taxon>Archaea</taxon>
        <taxon>Methanobacteriati</taxon>
        <taxon>Thermoplasmatota</taxon>
        <taxon>Thermoplasmata</taxon>
        <taxon>Thermoplasmatales</taxon>
        <taxon>Thermoplasmataceae</taxon>
        <taxon>Oxyplasma</taxon>
    </lineage>
</organism>
<dbReference type="AlphaFoldDB" id="A0AAX4NDH1"/>
<gene>
    <name evidence="1" type="ORF">OXIME_000090</name>
</gene>
<evidence type="ECO:0000313" key="2">
    <source>
        <dbReference type="Proteomes" id="UP001451606"/>
    </source>
</evidence>
<name>A0AAX4NDH1_9ARCH</name>